<evidence type="ECO:0000313" key="5">
    <source>
        <dbReference type="Proteomes" id="UP000268192"/>
    </source>
</evidence>
<dbReference type="OrthoDB" id="9806708at2"/>
<accession>A0A3Q8XLI1</accession>
<reference evidence="4 5" key="1">
    <citation type="submission" date="2018-09" db="EMBL/GenBank/DDBJ databases">
        <title>Marinorhizobium profundi gen. nov., sp. nov., isolated from a deep-sea sediment sample from the New Britain Trench and proposal of Marinorhizobiaceae fam. nov. in the order Rhizobiales of the class Alphaproteobacteria.</title>
        <authorList>
            <person name="Cao J."/>
        </authorList>
    </citation>
    <scope>NUCLEOTIDE SEQUENCE [LARGE SCALE GENOMIC DNA]</scope>
    <source>
        <strain evidence="4 5">WS11</strain>
    </source>
</reference>
<evidence type="ECO:0000313" key="4">
    <source>
        <dbReference type="EMBL" id="AZN70424.1"/>
    </source>
</evidence>
<dbReference type="AlphaFoldDB" id="A0A3Q8XLI1"/>
<gene>
    <name evidence="4" type="ORF">D5400_03250</name>
</gene>
<dbReference type="CDD" id="cd03801">
    <property type="entry name" value="GT4_PimA-like"/>
    <property type="match status" value="1"/>
</dbReference>
<proteinExistence type="predicted"/>
<dbReference type="RefSeq" id="WP_126007613.1">
    <property type="nucleotide sequence ID" value="NZ_CP032509.1"/>
</dbReference>
<feature type="domain" description="Glycosyl transferase family 1" evidence="3">
    <location>
        <begin position="170"/>
        <end position="330"/>
    </location>
</feature>
<dbReference type="KEGG" id="abaw:D5400_03250"/>
<keyword evidence="5" id="KW-1185">Reference proteome</keyword>
<dbReference type="SUPFAM" id="SSF53756">
    <property type="entry name" value="UDP-Glycosyltransferase/glycogen phosphorylase"/>
    <property type="match status" value="1"/>
</dbReference>
<dbReference type="InterPro" id="IPR001296">
    <property type="entry name" value="Glyco_trans_1"/>
</dbReference>
<sequence length="359" mass="39035">MRVLTLNRGRSRLNLSIEPILEQRGVEFHHIALDEVQRPSGSKISQKLQSYFSRQAIRSIRAAVDEFRPDLVHVMAGRSTALLAVQALRSRPDIPIVLYHGAIGGLNVASPIEWATYFNSRIAKIAVPSHALVNNWLGRPLLGKLIGADRLSVLPHPVEVPERLDDEARAKLRAAFGLKPDDIVIGSVCSIRPVKNLEFLARVVRDIGSPYKLLIIGGGDAGEIEALEEIGGDSIDVAGFRPGAAKLMPIFDIYATPTRPAGESFGLAPAEAMAAGVPVLTMNYGGTAEIVEHGVSGFSLTADPADWAASIVQLQDPDVRRRMGEAARERIQQRFSPEIIADVCEELYRLVSARNAVHT</sequence>
<dbReference type="Pfam" id="PF00534">
    <property type="entry name" value="Glycos_transf_1"/>
    <property type="match status" value="1"/>
</dbReference>
<dbReference type="GO" id="GO:0016757">
    <property type="term" value="F:glycosyltransferase activity"/>
    <property type="evidence" value="ECO:0007669"/>
    <property type="project" value="UniProtKB-KW"/>
</dbReference>
<dbReference type="Gene3D" id="3.40.50.2000">
    <property type="entry name" value="Glycogen Phosphorylase B"/>
    <property type="match status" value="2"/>
</dbReference>
<dbReference type="EMBL" id="CP032509">
    <property type="protein sequence ID" value="AZN70424.1"/>
    <property type="molecule type" value="Genomic_DNA"/>
</dbReference>
<keyword evidence="1" id="KW-0328">Glycosyltransferase</keyword>
<keyword evidence="2 4" id="KW-0808">Transferase</keyword>
<evidence type="ECO:0000256" key="1">
    <source>
        <dbReference type="ARBA" id="ARBA00022676"/>
    </source>
</evidence>
<dbReference type="Proteomes" id="UP000268192">
    <property type="component" value="Chromosome"/>
</dbReference>
<dbReference type="PANTHER" id="PTHR12526">
    <property type="entry name" value="GLYCOSYLTRANSFERASE"/>
    <property type="match status" value="1"/>
</dbReference>
<name>A0A3Q8XLI1_9HYPH</name>
<evidence type="ECO:0000256" key="2">
    <source>
        <dbReference type="ARBA" id="ARBA00022679"/>
    </source>
</evidence>
<protein>
    <submittedName>
        <fullName evidence="4">Glycosyltransferase</fullName>
    </submittedName>
</protein>
<evidence type="ECO:0000259" key="3">
    <source>
        <dbReference type="Pfam" id="PF00534"/>
    </source>
</evidence>
<dbReference type="PANTHER" id="PTHR12526:SF510">
    <property type="entry name" value="D-INOSITOL 3-PHOSPHATE GLYCOSYLTRANSFERASE"/>
    <property type="match status" value="1"/>
</dbReference>
<organism evidence="4 5">
    <name type="scientific">Georhizobium profundi</name>
    <dbReference type="NCBI Taxonomy" id="2341112"/>
    <lineage>
        <taxon>Bacteria</taxon>
        <taxon>Pseudomonadati</taxon>
        <taxon>Pseudomonadota</taxon>
        <taxon>Alphaproteobacteria</taxon>
        <taxon>Hyphomicrobiales</taxon>
        <taxon>Rhizobiaceae</taxon>
        <taxon>Georhizobium</taxon>
    </lineage>
</organism>